<dbReference type="AlphaFoldDB" id="A0A8X7Z9Z2"/>
<proteinExistence type="predicted"/>
<dbReference type="PANTHER" id="PTHR34542:SF1">
    <property type="entry name" value="OS08G0359900 PROTEIN"/>
    <property type="match status" value="1"/>
</dbReference>
<organism evidence="1 2">
    <name type="scientific">Populus tomentosa</name>
    <name type="common">Chinese white poplar</name>
    <dbReference type="NCBI Taxonomy" id="118781"/>
    <lineage>
        <taxon>Eukaryota</taxon>
        <taxon>Viridiplantae</taxon>
        <taxon>Streptophyta</taxon>
        <taxon>Embryophyta</taxon>
        <taxon>Tracheophyta</taxon>
        <taxon>Spermatophyta</taxon>
        <taxon>Magnoliopsida</taxon>
        <taxon>eudicotyledons</taxon>
        <taxon>Gunneridae</taxon>
        <taxon>Pentapetalae</taxon>
        <taxon>rosids</taxon>
        <taxon>fabids</taxon>
        <taxon>Malpighiales</taxon>
        <taxon>Salicaceae</taxon>
        <taxon>Saliceae</taxon>
        <taxon>Populus</taxon>
    </lineage>
</organism>
<evidence type="ECO:0000313" key="1">
    <source>
        <dbReference type="EMBL" id="KAG6765884.1"/>
    </source>
</evidence>
<keyword evidence="2" id="KW-1185">Reference proteome</keyword>
<dbReference type="EMBL" id="JAAWWB010000015">
    <property type="protein sequence ID" value="KAG6765884.1"/>
    <property type="molecule type" value="Genomic_DNA"/>
</dbReference>
<accession>A0A8X7Z9Z2</accession>
<protein>
    <submittedName>
        <fullName evidence="1">Uncharacterized protein</fullName>
    </submittedName>
</protein>
<comment type="caution">
    <text evidence="1">The sequence shown here is derived from an EMBL/GenBank/DDBJ whole genome shotgun (WGS) entry which is preliminary data.</text>
</comment>
<dbReference type="Proteomes" id="UP000886885">
    <property type="component" value="Chromosome 8A"/>
</dbReference>
<reference evidence="1" key="1">
    <citation type="journal article" date="2020" name="bioRxiv">
        <title>Hybrid origin of Populus tomentosa Carr. identified through genome sequencing and phylogenomic analysis.</title>
        <authorList>
            <person name="An X."/>
            <person name="Gao K."/>
            <person name="Chen Z."/>
            <person name="Li J."/>
            <person name="Yang X."/>
            <person name="Yang X."/>
            <person name="Zhou J."/>
            <person name="Guo T."/>
            <person name="Zhao T."/>
            <person name="Huang S."/>
            <person name="Miao D."/>
            <person name="Khan W.U."/>
            <person name="Rao P."/>
            <person name="Ye M."/>
            <person name="Lei B."/>
            <person name="Liao W."/>
            <person name="Wang J."/>
            <person name="Ji L."/>
            <person name="Li Y."/>
            <person name="Guo B."/>
            <person name="Mustafa N.S."/>
            <person name="Li S."/>
            <person name="Yun Q."/>
            <person name="Keller S.R."/>
            <person name="Mao J."/>
            <person name="Zhang R."/>
            <person name="Strauss S.H."/>
        </authorList>
    </citation>
    <scope>NUCLEOTIDE SEQUENCE</scope>
    <source>
        <strain evidence="1">GM15</strain>
        <tissue evidence="1">Leaf</tissue>
    </source>
</reference>
<evidence type="ECO:0000313" key="2">
    <source>
        <dbReference type="Proteomes" id="UP000886885"/>
    </source>
</evidence>
<name>A0A8X7Z9Z2_POPTO</name>
<dbReference type="PANTHER" id="PTHR34542">
    <property type="entry name" value="OS08G0359900 PROTEIN"/>
    <property type="match status" value="1"/>
</dbReference>
<dbReference type="OrthoDB" id="1653935at2759"/>
<sequence>MAKLQKFKLLATQCGVAQSPTRSPRTSTAVHLRQRRKTIFRMLLGIRSPHRQEPPIHHRRSVAPLPERKRDTLNSNWFISATAFDEELERRRSGAERGDVIGGFGG</sequence>
<gene>
    <name evidence="1" type="ORF">POTOM_029942</name>
</gene>